<gene>
    <name evidence="7" type="ORF">ERX35_010610</name>
    <name evidence="8" type="ORF">KFV11_09605</name>
</gene>
<dbReference type="Proteomes" id="UP001057381">
    <property type="component" value="Chromosome"/>
</dbReference>
<dbReference type="PANTHER" id="PTHR30086">
    <property type="entry name" value="ARGININE EXPORTER PROTEIN ARGO"/>
    <property type="match status" value="1"/>
</dbReference>
<comment type="subcellular location">
    <subcellularLocation>
        <location evidence="1">Cell membrane</location>
        <topology evidence="1">Multi-pass membrane protein</topology>
    </subcellularLocation>
</comment>
<keyword evidence="9" id="KW-1185">Reference proteome</keyword>
<accession>A0A9Q9BQ86</accession>
<feature type="transmembrane region" description="Helical" evidence="6">
    <location>
        <begin position="6"/>
        <end position="27"/>
    </location>
</feature>
<evidence type="ECO:0000256" key="2">
    <source>
        <dbReference type="ARBA" id="ARBA00022475"/>
    </source>
</evidence>
<dbReference type="EMBL" id="SCWC02000011">
    <property type="protein sequence ID" value="KAA1036593.1"/>
    <property type="molecule type" value="Genomic_DNA"/>
</dbReference>
<dbReference type="KEGG" id="mequ:KFV11_09605"/>
<evidence type="ECO:0000256" key="5">
    <source>
        <dbReference type="ARBA" id="ARBA00023136"/>
    </source>
</evidence>
<feature type="transmembrane region" description="Helical" evidence="6">
    <location>
        <begin position="39"/>
        <end position="67"/>
    </location>
</feature>
<dbReference type="AlphaFoldDB" id="A0A9Q9BQ86"/>
<proteinExistence type="predicted"/>
<keyword evidence="2" id="KW-1003">Cell membrane</keyword>
<evidence type="ECO:0000313" key="9">
    <source>
        <dbReference type="Proteomes" id="UP000295735"/>
    </source>
</evidence>
<evidence type="ECO:0000256" key="4">
    <source>
        <dbReference type="ARBA" id="ARBA00022989"/>
    </source>
</evidence>
<dbReference type="GO" id="GO:0015171">
    <property type="term" value="F:amino acid transmembrane transporter activity"/>
    <property type="evidence" value="ECO:0007669"/>
    <property type="project" value="TreeGrafter"/>
</dbReference>
<dbReference type="EMBL" id="CP073809">
    <property type="protein sequence ID" value="UTH13474.1"/>
    <property type="molecule type" value="Genomic_DNA"/>
</dbReference>
<keyword evidence="3 6" id="KW-0812">Transmembrane</keyword>
<reference evidence="7 9" key="1">
    <citation type="submission" date="2019-09" db="EMBL/GenBank/DDBJ databases">
        <authorList>
            <person name="Mazhar S."/>
            <person name="Altermann E."/>
            <person name="Hill C."/>
            <person name="Mcauliffe O."/>
        </authorList>
    </citation>
    <scope>NUCLEOTIDE SEQUENCE [LARGE SCALE GENOMIC DNA]</scope>
    <source>
        <strain evidence="7 9">ATCC 51831</strain>
    </source>
</reference>
<dbReference type="Pfam" id="PF01810">
    <property type="entry name" value="LysE"/>
    <property type="match status" value="1"/>
</dbReference>
<dbReference type="GO" id="GO:0005886">
    <property type="term" value="C:plasma membrane"/>
    <property type="evidence" value="ECO:0007669"/>
    <property type="project" value="UniProtKB-SubCell"/>
</dbReference>
<evidence type="ECO:0000313" key="8">
    <source>
        <dbReference type="EMBL" id="UTH13474.1"/>
    </source>
</evidence>
<dbReference type="InterPro" id="IPR001123">
    <property type="entry name" value="LeuE-type"/>
</dbReference>
<dbReference type="RefSeq" id="WP_149459886.1">
    <property type="nucleotide sequence ID" value="NZ_CP073809.1"/>
</dbReference>
<sequence length="203" mass="22001">MLQAVLHAFLLAIGLILPLGVQNIFVFNQGATQQKFARALPVILTAALCDTLLISLAVLGVSVIIVSMPSLQIALYIVGIIFLLYMSWSIWTSAVTAEEGAPLSAKKQVLFAMSVSLLNPHAIMDTVGVIGTNSIAYDGAEKWAYTLTCIAVSWLWFFMLAVAGRKAGHIDKDGKLLTAINKLSVFIILIVIVMLVRQLMELI</sequence>
<evidence type="ECO:0000256" key="3">
    <source>
        <dbReference type="ARBA" id="ARBA00022692"/>
    </source>
</evidence>
<keyword evidence="5 6" id="KW-0472">Membrane</keyword>
<name>A0A9Q9BQ86_9STAP</name>
<evidence type="ECO:0000256" key="1">
    <source>
        <dbReference type="ARBA" id="ARBA00004651"/>
    </source>
</evidence>
<organism evidence="8 10">
    <name type="scientific">Macrococcus equipercicus</name>
    <dbReference type="NCBI Taxonomy" id="69967"/>
    <lineage>
        <taxon>Bacteria</taxon>
        <taxon>Bacillati</taxon>
        <taxon>Bacillota</taxon>
        <taxon>Bacilli</taxon>
        <taxon>Bacillales</taxon>
        <taxon>Staphylococcaceae</taxon>
        <taxon>Macrococcus</taxon>
    </lineage>
</organism>
<dbReference type="OrthoDB" id="5638726at2"/>
<feature type="transmembrane region" description="Helical" evidence="6">
    <location>
        <begin position="143"/>
        <end position="164"/>
    </location>
</feature>
<dbReference type="Proteomes" id="UP000295735">
    <property type="component" value="Unassembled WGS sequence"/>
</dbReference>
<dbReference type="PANTHER" id="PTHR30086:SF20">
    <property type="entry name" value="ARGININE EXPORTER PROTEIN ARGO-RELATED"/>
    <property type="match status" value="1"/>
</dbReference>
<evidence type="ECO:0000256" key="6">
    <source>
        <dbReference type="SAM" id="Phobius"/>
    </source>
</evidence>
<protein>
    <submittedName>
        <fullName evidence="8">Amino acid transporter</fullName>
    </submittedName>
</protein>
<feature type="transmembrane region" description="Helical" evidence="6">
    <location>
        <begin position="176"/>
        <end position="196"/>
    </location>
</feature>
<feature type="transmembrane region" description="Helical" evidence="6">
    <location>
        <begin position="109"/>
        <end position="131"/>
    </location>
</feature>
<feature type="transmembrane region" description="Helical" evidence="6">
    <location>
        <begin position="73"/>
        <end position="97"/>
    </location>
</feature>
<reference evidence="8" key="2">
    <citation type="submission" date="2021-04" db="EMBL/GenBank/DDBJ databases">
        <title>Complete Genome Sequences of Macrococcus spp. from dog and cattle.</title>
        <authorList>
            <person name="Schwendener S."/>
            <person name="Perreten V."/>
        </authorList>
    </citation>
    <scope>NUCLEOTIDE SEQUENCE</scope>
    <source>
        <strain evidence="8">Epi0143-OL</strain>
    </source>
</reference>
<evidence type="ECO:0000313" key="10">
    <source>
        <dbReference type="Proteomes" id="UP001057381"/>
    </source>
</evidence>
<keyword evidence="4 6" id="KW-1133">Transmembrane helix</keyword>
<evidence type="ECO:0000313" key="7">
    <source>
        <dbReference type="EMBL" id="KAA1036593.1"/>
    </source>
</evidence>